<feature type="coiled-coil region" evidence="1">
    <location>
        <begin position="473"/>
        <end position="500"/>
    </location>
</feature>
<reference evidence="3" key="1">
    <citation type="submission" date="2021-05" db="EMBL/GenBank/DDBJ databases">
        <authorList>
            <person name="Stam R."/>
        </authorList>
    </citation>
    <scope>NUCLEOTIDE SEQUENCE</scope>
    <source>
        <strain evidence="3">CS162</strain>
    </source>
</reference>
<dbReference type="GeneID" id="67018978"/>
<evidence type="ECO:0000256" key="2">
    <source>
        <dbReference type="SAM" id="MobiDB-lite"/>
    </source>
</evidence>
<dbReference type="AlphaFoldDB" id="A0A8J2I3J5"/>
<dbReference type="RefSeq" id="XP_043170584.1">
    <property type="nucleotide sequence ID" value="XM_043314649.1"/>
</dbReference>
<feature type="compositionally biased region" description="Polar residues" evidence="2">
    <location>
        <begin position="405"/>
        <end position="415"/>
    </location>
</feature>
<comment type="caution">
    <text evidence="3">The sequence shown here is derived from an EMBL/GenBank/DDBJ whole genome shotgun (WGS) entry which is preliminary data.</text>
</comment>
<evidence type="ECO:0000256" key="1">
    <source>
        <dbReference type="SAM" id="Coils"/>
    </source>
</evidence>
<evidence type="ECO:0000313" key="4">
    <source>
        <dbReference type="Proteomes" id="UP000676310"/>
    </source>
</evidence>
<proteinExistence type="predicted"/>
<sequence length="514" mass="58199">MALNIIRKRIAYYGRGDLIDALPAHDLMNWVPHPAATPPTALVIGTHDRRDILAFMESSGGSPPRVQYCFKPANRRLDASTTQPLTLDEVVQLPLNAPFRYNADTSESVKSNFGIVIQWYFIGIFELEVDYVKYCPQLYNALQKIDAKKRAEKESETSEPEEPRGAQDQRPSHRSHTGIEEARIARQLVTPVKSPSVSMSDDEHSDLDKLHSYLGSYGALYLLKNLPDVDEVQFVNQDFFLDALPRKLFMGRHKEQGNDIYAYMRKSREFHEIKFYIEDTHAPSKTTIRSEDVAKQCILHPFNKTYPEGTHSIGQGEKARLTLVVKWYFIAAGIAKDCVLRETKAYPERLRSALEYIAKRMGAASVRTPLVGYERQTEPETTSEEASPIIDDNHIQFTPAEVTPNPLSSPITSRTAPPRPSTAHAEQLNNPSNAVDAPELRGTKRTAEDAEFEDLAKIVSQALTADRDFADQIDDIDKQIELLQTQRRDLVEERKDAKRRFTRQTLAIASRMDG</sequence>
<dbReference type="EMBL" id="CAJRGZ010000021">
    <property type="protein sequence ID" value="CAG5169300.1"/>
    <property type="molecule type" value="Genomic_DNA"/>
</dbReference>
<evidence type="ECO:0000313" key="3">
    <source>
        <dbReference type="EMBL" id="CAG5169300.1"/>
    </source>
</evidence>
<accession>A0A8J2I3J5</accession>
<name>A0A8J2I3J5_9PLEO</name>
<dbReference type="Proteomes" id="UP000676310">
    <property type="component" value="Unassembled WGS sequence"/>
</dbReference>
<dbReference type="OrthoDB" id="3776883at2759"/>
<organism evidence="3 4">
    <name type="scientific">Alternaria atra</name>
    <dbReference type="NCBI Taxonomy" id="119953"/>
    <lineage>
        <taxon>Eukaryota</taxon>
        <taxon>Fungi</taxon>
        <taxon>Dikarya</taxon>
        <taxon>Ascomycota</taxon>
        <taxon>Pezizomycotina</taxon>
        <taxon>Dothideomycetes</taxon>
        <taxon>Pleosporomycetidae</taxon>
        <taxon>Pleosporales</taxon>
        <taxon>Pleosporineae</taxon>
        <taxon>Pleosporaceae</taxon>
        <taxon>Alternaria</taxon>
        <taxon>Alternaria sect. Ulocladioides</taxon>
    </lineage>
</organism>
<gene>
    <name evidence="3" type="ORF">ALTATR162_LOCUS7023</name>
</gene>
<feature type="region of interest" description="Disordered" evidence="2">
    <location>
        <begin position="370"/>
        <end position="448"/>
    </location>
</feature>
<feature type="region of interest" description="Disordered" evidence="2">
    <location>
        <begin position="151"/>
        <end position="180"/>
    </location>
</feature>
<keyword evidence="4" id="KW-1185">Reference proteome</keyword>
<feature type="compositionally biased region" description="Basic and acidic residues" evidence="2">
    <location>
        <begin position="438"/>
        <end position="448"/>
    </location>
</feature>
<keyword evidence="1" id="KW-0175">Coiled coil</keyword>
<protein>
    <submittedName>
        <fullName evidence="3">Uncharacterized protein</fullName>
    </submittedName>
</protein>